<gene>
    <name evidence="2" type="ORF">QBC46DRAFT_99948</name>
</gene>
<protein>
    <submittedName>
        <fullName evidence="2">Uncharacterized protein</fullName>
    </submittedName>
</protein>
<comment type="caution">
    <text evidence="2">The sequence shown here is derived from an EMBL/GenBank/DDBJ whole genome shotgun (WGS) entry which is preliminary data.</text>
</comment>
<accession>A0AAN6N987</accession>
<dbReference type="Proteomes" id="UP001303473">
    <property type="component" value="Unassembled WGS sequence"/>
</dbReference>
<dbReference type="AlphaFoldDB" id="A0AAN6N987"/>
<sequence>MMKTAVLLTIHSLQLTSQSNPILLLLLIKSHVEAHDDGAVSPPLVLSTQSAGRCFPLRSSTWLRLRDPPQSNALMESRASANACQPTPQWQSSAANRSLCH</sequence>
<evidence type="ECO:0000256" key="1">
    <source>
        <dbReference type="SAM" id="MobiDB-lite"/>
    </source>
</evidence>
<organism evidence="2 3">
    <name type="scientific">Diplogelasinospora grovesii</name>
    <dbReference type="NCBI Taxonomy" id="303347"/>
    <lineage>
        <taxon>Eukaryota</taxon>
        <taxon>Fungi</taxon>
        <taxon>Dikarya</taxon>
        <taxon>Ascomycota</taxon>
        <taxon>Pezizomycotina</taxon>
        <taxon>Sordariomycetes</taxon>
        <taxon>Sordariomycetidae</taxon>
        <taxon>Sordariales</taxon>
        <taxon>Diplogelasinosporaceae</taxon>
        <taxon>Diplogelasinospora</taxon>
    </lineage>
</organism>
<evidence type="ECO:0000313" key="3">
    <source>
        <dbReference type="Proteomes" id="UP001303473"/>
    </source>
</evidence>
<proteinExistence type="predicted"/>
<name>A0AAN6N987_9PEZI</name>
<reference evidence="3" key="1">
    <citation type="journal article" date="2023" name="Mol. Phylogenet. Evol.">
        <title>Genome-scale phylogeny and comparative genomics of the fungal order Sordariales.</title>
        <authorList>
            <person name="Hensen N."/>
            <person name="Bonometti L."/>
            <person name="Westerberg I."/>
            <person name="Brannstrom I.O."/>
            <person name="Guillou S."/>
            <person name="Cros-Aarteil S."/>
            <person name="Calhoun S."/>
            <person name="Haridas S."/>
            <person name="Kuo A."/>
            <person name="Mondo S."/>
            <person name="Pangilinan J."/>
            <person name="Riley R."/>
            <person name="LaButti K."/>
            <person name="Andreopoulos B."/>
            <person name="Lipzen A."/>
            <person name="Chen C."/>
            <person name="Yan M."/>
            <person name="Daum C."/>
            <person name="Ng V."/>
            <person name="Clum A."/>
            <person name="Steindorff A."/>
            <person name="Ohm R.A."/>
            <person name="Martin F."/>
            <person name="Silar P."/>
            <person name="Natvig D.O."/>
            <person name="Lalanne C."/>
            <person name="Gautier V."/>
            <person name="Ament-Velasquez S.L."/>
            <person name="Kruys A."/>
            <person name="Hutchinson M.I."/>
            <person name="Powell A.J."/>
            <person name="Barry K."/>
            <person name="Miller A.N."/>
            <person name="Grigoriev I.V."/>
            <person name="Debuchy R."/>
            <person name="Gladieux P."/>
            <person name="Hiltunen Thoren M."/>
            <person name="Johannesson H."/>
        </authorList>
    </citation>
    <scope>NUCLEOTIDE SEQUENCE [LARGE SCALE GENOMIC DNA]</scope>
    <source>
        <strain evidence="3">CBS 340.73</strain>
    </source>
</reference>
<dbReference type="EMBL" id="MU853782">
    <property type="protein sequence ID" value="KAK3941500.1"/>
    <property type="molecule type" value="Genomic_DNA"/>
</dbReference>
<keyword evidence="3" id="KW-1185">Reference proteome</keyword>
<evidence type="ECO:0000313" key="2">
    <source>
        <dbReference type="EMBL" id="KAK3941500.1"/>
    </source>
</evidence>
<feature type="region of interest" description="Disordered" evidence="1">
    <location>
        <begin position="73"/>
        <end position="101"/>
    </location>
</feature>